<comment type="caution">
    <text evidence="1">The sequence shown here is derived from an EMBL/GenBank/DDBJ whole genome shotgun (WGS) entry which is preliminary data.</text>
</comment>
<reference evidence="2" key="1">
    <citation type="submission" date="2016-06" db="EMBL/GenBank/DDBJ databases">
        <title>Parallel loss of symbiosis genes in relatives of nitrogen-fixing non-legume Parasponia.</title>
        <authorList>
            <person name="Van Velzen R."/>
            <person name="Holmer R."/>
            <person name="Bu F."/>
            <person name="Rutten L."/>
            <person name="Van Zeijl A."/>
            <person name="Liu W."/>
            <person name="Santuari L."/>
            <person name="Cao Q."/>
            <person name="Sharma T."/>
            <person name="Shen D."/>
            <person name="Roswanjaya Y."/>
            <person name="Wardhani T."/>
            <person name="Kalhor M.S."/>
            <person name="Jansen J."/>
            <person name="Van den Hoogen J."/>
            <person name="Gungor B."/>
            <person name="Hartog M."/>
            <person name="Hontelez J."/>
            <person name="Verver J."/>
            <person name="Yang W.-C."/>
            <person name="Schijlen E."/>
            <person name="Repin R."/>
            <person name="Schilthuizen M."/>
            <person name="Schranz E."/>
            <person name="Heidstra R."/>
            <person name="Miyata K."/>
            <person name="Fedorova E."/>
            <person name="Kohlen W."/>
            <person name="Bisseling T."/>
            <person name="Smit S."/>
            <person name="Geurts R."/>
        </authorList>
    </citation>
    <scope>NUCLEOTIDE SEQUENCE [LARGE SCALE GENOMIC DNA]</scope>
    <source>
        <strain evidence="2">cv. WU1-14</strain>
    </source>
</reference>
<gene>
    <name evidence="1" type="ORF">PanWU01x14_244450</name>
</gene>
<keyword evidence="2" id="KW-1185">Reference proteome</keyword>
<name>A0A2P5BFE6_PARAD</name>
<proteinExistence type="predicted"/>
<evidence type="ECO:0000313" key="1">
    <source>
        <dbReference type="EMBL" id="PON47486.1"/>
    </source>
</evidence>
<dbReference type="EMBL" id="JXTB01000294">
    <property type="protein sequence ID" value="PON47486.1"/>
    <property type="molecule type" value="Genomic_DNA"/>
</dbReference>
<protein>
    <submittedName>
        <fullName evidence="1">Uncharacterized protein</fullName>
    </submittedName>
</protein>
<evidence type="ECO:0000313" key="2">
    <source>
        <dbReference type="Proteomes" id="UP000237105"/>
    </source>
</evidence>
<dbReference type="OrthoDB" id="10385665at2759"/>
<organism evidence="1 2">
    <name type="scientific">Parasponia andersonii</name>
    <name type="common">Sponia andersonii</name>
    <dbReference type="NCBI Taxonomy" id="3476"/>
    <lineage>
        <taxon>Eukaryota</taxon>
        <taxon>Viridiplantae</taxon>
        <taxon>Streptophyta</taxon>
        <taxon>Embryophyta</taxon>
        <taxon>Tracheophyta</taxon>
        <taxon>Spermatophyta</taxon>
        <taxon>Magnoliopsida</taxon>
        <taxon>eudicotyledons</taxon>
        <taxon>Gunneridae</taxon>
        <taxon>Pentapetalae</taxon>
        <taxon>rosids</taxon>
        <taxon>fabids</taxon>
        <taxon>Rosales</taxon>
        <taxon>Cannabaceae</taxon>
        <taxon>Parasponia</taxon>
    </lineage>
</organism>
<dbReference type="AlphaFoldDB" id="A0A2P5BFE6"/>
<sequence>MGGSRCARRKNLNLHYLTNFAYPRMTLCANNSLPFVKLELCLSTDSPLRCYLFPCTTFQRRSLFPCTTFQRRSWKAISSIDCNLRFRLRSSF</sequence>
<dbReference type="Proteomes" id="UP000237105">
    <property type="component" value="Unassembled WGS sequence"/>
</dbReference>
<accession>A0A2P5BFE6</accession>